<feature type="compositionally biased region" description="Polar residues" evidence="9">
    <location>
        <begin position="16"/>
        <end position="32"/>
    </location>
</feature>
<feature type="compositionally biased region" description="Polar residues" evidence="9">
    <location>
        <begin position="887"/>
        <end position="901"/>
    </location>
</feature>
<dbReference type="InterPro" id="IPR013826">
    <property type="entry name" value="Topo_IA_cen_sub3"/>
</dbReference>
<comment type="function">
    <text evidence="8">Introduces a single-strand break via transesterification at a target site in duplex DNA. Releases the supercoiling and torsional tension of DNA introduced during the DNA replication and transcription by transiently cleaving and rejoining one strand of the DNA duplex. The scissile phosphodiester is attacked by the catalytic tyrosine of the enzyme, resulting in the formation of a DNA-(5'-phosphotyrosyl)-enzyme intermediate and the expulsion of a 3'-OH DNA strand.</text>
</comment>
<keyword evidence="13" id="KW-1185">Reference proteome</keyword>
<evidence type="ECO:0000256" key="7">
    <source>
        <dbReference type="PROSITE-ProRule" id="PRU00278"/>
    </source>
</evidence>
<evidence type="ECO:0000259" key="10">
    <source>
        <dbReference type="PROSITE" id="PS50198"/>
    </source>
</evidence>
<evidence type="ECO:0000313" key="12">
    <source>
        <dbReference type="EMBL" id="KOO35242.1"/>
    </source>
</evidence>
<dbReference type="InterPro" id="IPR023058">
    <property type="entry name" value="PPIase_PpiC_CS"/>
</dbReference>
<evidence type="ECO:0000313" key="13">
    <source>
        <dbReference type="Proteomes" id="UP000037460"/>
    </source>
</evidence>
<dbReference type="PROSITE" id="PS52039">
    <property type="entry name" value="TOPO_IA_2"/>
    <property type="match status" value="1"/>
</dbReference>
<sequence length="1042" mass="111683">MARSAAGPQLRGRSASPKSRSTPTGAGTTQWGRSVAETYDDASVLHIADRPSVALAIAEALSSGNRRTRGHGLLKVHDCFGHFPPAGNKSCSFAITSVCGHLQSLELVAPIGEPRERDLRELFGAKMRRVAEPASERVGVREHLARESHGRGWVCFWTSCDLEGESIIFEVLRCLPRFTPDRVWRARFSSIAPAALQRSLRRLVKPDPTGAAAVDARLELELKTYLAFSRLLTRALRQAVREALSLPRVRTLTYGMGHIAVLGLCVTRKREVRLHRPTPFYDIRATVTILAPKETKETAKRSKGGPSFARPKSPRKGGASGGDMPAELKARLEAAVEAAAAAESSASVVEALAANQARELYLQDVLKKAPYWARTADGAVLGTAASGAELTRKGQTVPDRTIEMQWCGGPTHSKVQAEKMMSLFKHGSNRTGSKPELLVLSVAHEERRLPPPAGLSELGLLRIGADYLCLSGERTLAVAEELYARGLITYPRTHSTKYPSNLDVVGTLSLLATEQTDFAPLARWLLLAPPPVPRRGEASGEHPPILPVGRLSRKEVETSCGMHGWHVYEAVCVHFLASLFPDAVYQEKRLQAKLDNASHTFEFATTWHKILDHGWMHAQPWRLKDLGMKLEGIEPELDAYLPGDTIQNVQIDLTVGFTPPPKPFTEAELYSLLHANGVGTDGSLPQHLGAAVRSGYLEIRSAGGRVIGDVGNGDDRGAGAGSERATALAADAADAAIEVTGEPAGSADATPDPMMTLTARKGYVRPPLLPGRYVVPTRLGIAIYDGLAHCDRELVAPSLRATLEKQVAYIATLPPPAAVGDTASSVIAKDVVNAALEALAGRFDTCRARLDGFRSLLKQRPLASTAAETEERKLVRDVVDGAASKCESTAKSEAAQATSRTPRAHASSGHIPSPLRHGSPAAEVRETAGAATARAPAPAAGLFDFLAVGKAGASHILLPPGSSKARYIKEEIEKGRMTFEAAAKEFSECPSASKGGNLGTFGRGQMVGPFDSYCFDPDSKVGALEIVKTSFGTHIVKLTKKP</sequence>
<comment type="similarity">
    <text evidence="2 8">Belongs to the type IA topoisomerase family.</text>
</comment>
<dbReference type="Gene3D" id="2.70.20.10">
    <property type="entry name" value="Topoisomerase I, domain 3"/>
    <property type="match status" value="2"/>
</dbReference>
<protein>
    <recommendedName>
        <fullName evidence="3 8">DNA topoisomerase</fullName>
        <ecNumber evidence="3 8">5.6.2.1</ecNumber>
    </recommendedName>
</protein>
<dbReference type="EC" id="5.6.2.1" evidence="3 8"/>
<feature type="domain" description="PpiC" evidence="10">
    <location>
        <begin position="948"/>
        <end position="1040"/>
    </location>
</feature>
<dbReference type="EMBL" id="JWZX01000937">
    <property type="protein sequence ID" value="KOO35242.1"/>
    <property type="molecule type" value="Genomic_DNA"/>
</dbReference>
<dbReference type="GO" id="GO:0006310">
    <property type="term" value="P:DNA recombination"/>
    <property type="evidence" value="ECO:0007669"/>
    <property type="project" value="TreeGrafter"/>
</dbReference>
<dbReference type="OrthoDB" id="430051at2759"/>
<dbReference type="GO" id="GO:0003755">
    <property type="term" value="F:peptidyl-prolyl cis-trans isomerase activity"/>
    <property type="evidence" value="ECO:0007669"/>
    <property type="project" value="UniProtKB-KW"/>
</dbReference>
<comment type="catalytic activity">
    <reaction evidence="1 8">
        <text>ATP-independent breakage of single-stranded DNA, followed by passage and rejoining.</text>
        <dbReference type="EC" id="5.6.2.1"/>
    </reaction>
</comment>
<keyword evidence="4 8" id="KW-0799">Topoisomerase</keyword>
<dbReference type="SUPFAM" id="SSF54534">
    <property type="entry name" value="FKBP-like"/>
    <property type="match status" value="1"/>
</dbReference>
<dbReference type="PANTHER" id="PTHR11390">
    <property type="entry name" value="PROKARYOTIC DNA TOPOISOMERASE"/>
    <property type="match status" value="1"/>
</dbReference>
<evidence type="ECO:0000256" key="1">
    <source>
        <dbReference type="ARBA" id="ARBA00000213"/>
    </source>
</evidence>
<dbReference type="PROSITE" id="PS50198">
    <property type="entry name" value="PPIC_PPIASE_2"/>
    <property type="match status" value="1"/>
</dbReference>
<evidence type="ECO:0000256" key="9">
    <source>
        <dbReference type="SAM" id="MobiDB-lite"/>
    </source>
</evidence>
<evidence type="ECO:0000256" key="2">
    <source>
        <dbReference type="ARBA" id="ARBA00009446"/>
    </source>
</evidence>
<dbReference type="InterPro" id="IPR000297">
    <property type="entry name" value="PPIase_PpiC"/>
</dbReference>
<feature type="region of interest" description="Disordered" evidence="9">
    <location>
        <begin position="294"/>
        <end position="324"/>
    </location>
</feature>
<evidence type="ECO:0000256" key="6">
    <source>
        <dbReference type="ARBA" id="ARBA00023235"/>
    </source>
</evidence>
<organism evidence="12 13">
    <name type="scientific">Chrysochromulina tobinii</name>
    <dbReference type="NCBI Taxonomy" id="1460289"/>
    <lineage>
        <taxon>Eukaryota</taxon>
        <taxon>Haptista</taxon>
        <taxon>Haptophyta</taxon>
        <taxon>Prymnesiophyceae</taxon>
        <taxon>Prymnesiales</taxon>
        <taxon>Chrysochromulinaceae</taxon>
        <taxon>Chrysochromulina</taxon>
    </lineage>
</organism>
<dbReference type="GO" id="GO:0006281">
    <property type="term" value="P:DNA repair"/>
    <property type="evidence" value="ECO:0007669"/>
    <property type="project" value="TreeGrafter"/>
</dbReference>
<dbReference type="PROSITE" id="PS01096">
    <property type="entry name" value="PPIC_PPIASE_1"/>
    <property type="match status" value="1"/>
</dbReference>
<dbReference type="SUPFAM" id="SSF56712">
    <property type="entry name" value="Prokaryotic type I DNA topoisomerase"/>
    <property type="match status" value="1"/>
</dbReference>
<dbReference type="Gene3D" id="1.10.460.10">
    <property type="entry name" value="Topoisomerase I, domain 2"/>
    <property type="match status" value="2"/>
</dbReference>
<name>A0A0M0K9E9_9EUKA</name>
<dbReference type="Gene3D" id="3.10.50.40">
    <property type="match status" value="1"/>
</dbReference>
<dbReference type="SMART" id="SM00437">
    <property type="entry name" value="TOP1Ac"/>
    <property type="match status" value="1"/>
</dbReference>
<dbReference type="Proteomes" id="UP000037460">
    <property type="component" value="Unassembled WGS sequence"/>
</dbReference>
<keyword evidence="6 7" id="KW-0413">Isomerase</keyword>
<dbReference type="InterPro" id="IPR000380">
    <property type="entry name" value="Topo_IA"/>
</dbReference>
<dbReference type="InterPro" id="IPR046357">
    <property type="entry name" value="PPIase_dom_sf"/>
</dbReference>
<dbReference type="InterPro" id="IPR003601">
    <property type="entry name" value="Topo_IA_2"/>
</dbReference>
<dbReference type="InterPro" id="IPR013497">
    <property type="entry name" value="Topo_IA_cen"/>
</dbReference>
<evidence type="ECO:0000256" key="8">
    <source>
        <dbReference type="RuleBase" id="RU362092"/>
    </source>
</evidence>
<dbReference type="SMART" id="SM00436">
    <property type="entry name" value="TOP1Bc"/>
    <property type="match status" value="1"/>
</dbReference>
<feature type="region of interest" description="Disordered" evidence="9">
    <location>
        <begin position="1"/>
        <end position="33"/>
    </location>
</feature>
<dbReference type="PRINTS" id="PR00417">
    <property type="entry name" value="PRTPISMRASEI"/>
</dbReference>
<dbReference type="Pfam" id="PF01131">
    <property type="entry name" value="Topoisom_bac"/>
    <property type="match status" value="1"/>
</dbReference>
<evidence type="ECO:0000259" key="11">
    <source>
        <dbReference type="PROSITE" id="PS52039"/>
    </source>
</evidence>
<feature type="domain" description="Topo IA-type catalytic" evidence="11">
    <location>
        <begin position="207"/>
        <end position="832"/>
    </location>
</feature>
<dbReference type="InterPro" id="IPR003602">
    <property type="entry name" value="Topo_IA_DNA-bd_dom"/>
</dbReference>
<dbReference type="InterPro" id="IPR013825">
    <property type="entry name" value="Topo_IA_cen_sub2"/>
</dbReference>
<keyword evidence="5 8" id="KW-0238">DNA-binding</keyword>
<keyword evidence="7" id="KW-0697">Rotamase</keyword>
<dbReference type="Gene3D" id="3.40.50.140">
    <property type="match status" value="1"/>
</dbReference>
<dbReference type="InterPro" id="IPR023405">
    <property type="entry name" value="Topo_IA_core_domain"/>
</dbReference>
<dbReference type="Pfam" id="PF13616">
    <property type="entry name" value="Rotamase_3"/>
    <property type="match status" value="1"/>
</dbReference>
<proteinExistence type="inferred from homology"/>
<gene>
    <name evidence="12" type="ORF">Ctob_011510</name>
</gene>
<accession>A0A0M0K9E9</accession>
<reference evidence="13" key="1">
    <citation type="journal article" date="2015" name="PLoS Genet.">
        <title>Genome Sequence and Transcriptome Analyses of Chrysochromulina tobin: Metabolic Tools for Enhanced Algal Fitness in the Prominent Order Prymnesiales (Haptophyceae).</title>
        <authorList>
            <person name="Hovde B.T."/>
            <person name="Deodato C.R."/>
            <person name="Hunsperger H.M."/>
            <person name="Ryken S.A."/>
            <person name="Yost W."/>
            <person name="Jha R.K."/>
            <person name="Patterson J."/>
            <person name="Monnat R.J. Jr."/>
            <person name="Barlow S.B."/>
            <person name="Starkenburg S.R."/>
            <person name="Cattolico R.A."/>
        </authorList>
    </citation>
    <scope>NUCLEOTIDE SEQUENCE</scope>
    <source>
        <strain evidence="13">CCMP291</strain>
    </source>
</reference>
<dbReference type="GO" id="GO:0003677">
    <property type="term" value="F:DNA binding"/>
    <property type="evidence" value="ECO:0007669"/>
    <property type="project" value="UniProtKB-KW"/>
</dbReference>
<evidence type="ECO:0000256" key="3">
    <source>
        <dbReference type="ARBA" id="ARBA00012891"/>
    </source>
</evidence>
<comment type="caution">
    <text evidence="12">The sequence shown here is derived from an EMBL/GenBank/DDBJ whole genome shotgun (WGS) entry which is preliminary data.</text>
</comment>
<dbReference type="GO" id="GO:0003917">
    <property type="term" value="F:DNA topoisomerase type I (single strand cut, ATP-independent) activity"/>
    <property type="evidence" value="ECO:0007669"/>
    <property type="project" value="UniProtKB-EC"/>
</dbReference>
<dbReference type="Gene3D" id="1.10.290.10">
    <property type="entry name" value="Topoisomerase I, domain 4"/>
    <property type="match status" value="1"/>
</dbReference>
<dbReference type="InterPro" id="IPR013824">
    <property type="entry name" value="Topo_IA_cen_sub1"/>
</dbReference>
<dbReference type="GO" id="GO:0006265">
    <property type="term" value="P:DNA topological change"/>
    <property type="evidence" value="ECO:0007669"/>
    <property type="project" value="InterPro"/>
</dbReference>
<dbReference type="AlphaFoldDB" id="A0A0M0K9E9"/>
<evidence type="ECO:0000256" key="4">
    <source>
        <dbReference type="ARBA" id="ARBA00023029"/>
    </source>
</evidence>
<feature type="region of interest" description="Disordered" evidence="9">
    <location>
        <begin position="887"/>
        <end position="920"/>
    </location>
</feature>
<dbReference type="PANTHER" id="PTHR11390:SF21">
    <property type="entry name" value="DNA TOPOISOMERASE 3-ALPHA"/>
    <property type="match status" value="1"/>
</dbReference>
<evidence type="ECO:0000256" key="5">
    <source>
        <dbReference type="ARBA" id="ARBA00023125"/>
    </source>
</evidence>